<evidence type="ECO:0000259" key="5">
    <source>
        <dbReference type="Pfam" id="PF08190"/>
    </source>
</evidence>
<accession>A0ABQ9GK79</accession>
<evidence type="ECO:0000313" key="7">
    <source>
        <dbReference type="EMBL" id="KAJ8872431.1"/>
    </source>
</evidence>
<feature type="region of interest" description="Disordered" evidence="4">
    <location>
        <begin position="223"/>
        <end position="249"/>
    </location>
</feature>
<dbReference type="PANTHER" id="PTHR22997:SF3">
    <property type="entry name" value="PROTEIN KINTOUN"/>
    <property type="match status" value="1"/>
</dbReference>
<evidence type="ECO:0000256" key="1">
    <source>
        <dbReference type="ARBA" id="ARBA00022490"/>
    </source>
</evidence>
<keyword evidence="8" id="KW-1185">Reference proteome</keyword>
<feature type="domain" description="PIH1D1/2/3 CS-like" evidence="6">
    <location>
        <begin position="251"/>
        <end position="352"/>
    </location>
</feature>
<comment type="similarity">
    <text evidence="3">Belongs to the PIH1 family. Kintoun subfamily.</text>
</comment>
<feature type="region of interest" description="Disordered" evidence="4">
    <location>
        <begin position="358"/>
        <end position="402"/>
    </location>
</feature>
<dbReference type="PANTHER" id="PTHR22997">
    <property type="entry name" value="PIH1 DOMAIN-CONTAINING PROTEIN 1"/>
    <property type="match status" value="1"/>
</dbReference>
<dbReference type="EMBL" id="JARBHB010000011">
    <property type="protein sequence ID" value="KAJ8872431.1"/>
    <property type="molecule type" value="Genomic_DNA"/>
</dbReference>
<dbReference type="InterPro" id="IPR034727">
    <property type="entry name" value="Kintoun"/>
</dbReference>
<comment type="caution">
    <text evidence="7">The sequence shown here is derived from an EMBL/GenBank/DDBJ whole genome shotgun (WGS) entry which is preliminary data.</text>
</comment>
<dbReference type="Pfam" id="PF18201">
    <property type="entry name" value="PIH1_CS"/>
    <property type="match status" value="1"/>
</dbReference>
<evidence type="ECO:0000313" key="8">
    <source>
        <dbReference type="Proteomes" id="UP001159363"/>
    </source>
</evidence>
<dbReference type="Pfam" id="PF08190">
    <property type="entry name" value="PIH1"/>
    <property type="match status" value="1"/>
</dbReference>
<comment type="subcellular location">
    <subcellularLocation>
        <location evidence="3">Cytoplasm</location>
    </subcellularLocation>
    <subcellularLocation>
        <location evidence="2">Dynein axonemal particle</location>
    </subcellularLocation>
</comment>
<proteinExistence type="inferred from homology"/>
<name>A0ABQ9GK79_9NEOP</name>
<comment type="function">
    <text evidence="3">Required for cytoplasmic pre-assembly of axonemal dyneins, thereby playing a central role in motility in cilia and flagella. Involved in pre-assembly of dynein arm complexes in the cytoplasm before intraflagellar transport loads them for the ciliary compartment.</text>
</comment>
<dbReference type="Proteomes" id="UP001159363">
    <property type="component" value="Chromosome 10"/>
</dbReference>
<feature type="compositionally biased region" description="Basic and acidic residues" evidence="4">
    <location>
        <begin position="226"/>
        <end position="236"/>
    </location>
</feature>
<dbReference type="InterPro" id="IPR012981">
    <property type="entry name" value="PIH1_N"/>
</dbReference>
<gene>
    <name evidence="7" type="ORF">PR048_026035</name>
</gene>
<evidence type="ECO:0000256" key="2">
    <source>
        <dbReference type="ARBA" id="ARBA00024190"/>
    </source>
</evidence>
<evidence type="ECO:0000256" key="3">
    <source>
        <dbReference type="HAMAP-Rule" id="MF_03069"/>
    </source>
</evidence>
<evidence type="ECO:0000256" key="4">
    <source>
        <dbReference type="SAM" id="MobiDB-lite"/>
    </source>
</evidence>
<reference evidence="7 8" key="1">
    <citation type="submission" date="2023-02" db="EMBL/GenBank/DDBJ databases">
        <title>LHISI_Scaffold_Assembly.</title>
        <authorList>
            <person name="Stuart O.P."/>
            <person name="Cleave R."/>
            <person name="Magrath M.J.L."/>
            <person name="Mikheyev A.S."/>
        </authorList>
    </citation>
    <scope>NUCLEOTIDE SEQUENCE [LARGE SCALE GENOMIC DNA]</scope>
    <source>
        <strain evidence="7">Daus_M_001</strain>
        <tissue evidence="7">Leg muscle</tissue>
    </source>
</reference>
<protein>
    <recommendedName>
        <fullName evidence="3">Protein kintoun</fullName>
    </recommendedName>
    <alternativeName>
        <fullName evidence="3">Dynein assembly factor 2, axonemal homolog</fullName>
    </alternativeName>
</protein>
<organism evidence="7 8">
    <name type="scientific">Dryococelus australis</name>
    <dbReference type="NCBI Taxonomy" id="614101"/>
    <lineage>
        <taxon>Eukaryota</taxon>
        <taxon>Metazoa</taxon>
        <taxon>Ecdysozoa</taxon>
        <taxon>Arthropoda</taxon>
        <taxon>Hexapoda</taxon>
        <taxon>Insecta</taxon>
        <taxon>Pterygota</taxon>
        <taxon>Neoptera</taxon>
        <taxon>Polyneoptera</taxon>
        <taxon>Phasmatodea</taxon>
        <taxon>Verophasmatodea</taxon>
        <taxon>Anareolatae</taxon>
        <taxon>Phasmatidae</taxon>
        <taxon>Eurycanthinae</taxon>
        <taxon>Dryococelus</taxon>
    </lineage>
</organism>
<keyword evidence="1 3" id="KW-0963">Cytoplasm</keyword>
<feature type="compositionally biased region" description="Basic and acidic residues" evidence="4">
    <location>
        <begin position="362"/>
        <end position="376"/>
    </location>
</feature>
<sequence>MAGTEKFGGKNFHITREEVDQIGEALKCEEFRKLLAEYAEEVSDPANVKLYQEEMTQLEKERGVDVTFINPEPGYVIKTSVDGNRKAFLNICKNENVVKPTSQPVMSGNSRGFNWLLPHSLAPPRDDADKNRNRCVVYDVVFHPEAFDLAESNPKFKSMLTETALDAVENNFNVKLDRRNVRYPKIRFKGALKPAVIRKNVEGAAGKDADDDLLPDIFKLPADENESTKPKKEKIVPRPPAVSQVPEPASYTTPKYSVIHRSCLDMQDFANDRTANINATIPKELAVEVNLPLLSSSADVVLDVMEKSLLLVSESPAKYKLELQLPYHVDEERGSAKFDQSARKLIVTLPVKFGSKPCAADAGREDSGVECDHSCRTSESGSGDEVGVESKQGANEDALRTNNFPTDADVGYRTSDKAVQLFLKSDLCYSLPTFTCNTVDSMVVFTLHVKNVDASTVERQYIGESGIHVKFVSIGCCVEEESVNIETWDNNVILQLQFRSCDSVLTDYLVGVDEGSAVKHILPEPAAIGEKLRNIEVS</sequence>
<evidence type="ECO:0000259" key="6">
    <source>
        <dbReference type="Pfam" id="PF18201"/>
    </source>
</evidence>
<feature type="domain" description="PIH1 N-terminal" evidence="5">
    <location>
        <begin position="42"/>
        <end position="202"/>
    </location>
</feature>
<dbReference type="InterPro" id="IPR041442">
    <property type="entry name" value="PIH1D1/2/3_CS-like"/>
</dbReference>
<dbReference type="HAMAP" id="MF_03069">
    <property type="entry name" value="Kintoun"/>
    <property type="match status" value="1"/>
</dbReference>
<dbReference type="InterPro" id="IPR050734">
    <property type="entry name" value="PIH1/Kintoun_subfamily"/>
</dbReference>